<proteinExistence type="predicted"/>
<accession>A0AAQ3WKV7</accession>
<sequence>MGTDEKGRGGKDAAALSGGHLCHVCGFQYPNPHPSAKLRRSHRKHCGKAAPAVAAEGNAALEGNTGEGTLLGLGGGAGGGRREEIAGAKSQANGGGDASCGSAGGAGASVEAKVIAGHASPTGTGAQAIATELSENNLIINCGNSESASPEDIGTQIITSELSENSLADCINSCIEIGNEGNGTESQITCIDEGQTKVAHPAEREDSFDDFQDASPFLHQSDFEDGAAPSSVFPTEINNLNTISSGSSVTANEISLETNGLCKDQLSGEPNMRNLSAEPQVGYNVEDRALRLVEPELTLKLGDPYDHSVDVDNTYTDMVNSKSDKTSGCCESINDSNASSLQETPPIILEPELGKVEGFVEDIMHVLHPMPEGSPRPVVGADNIRLERMANPITNAMPIGSDLKVVCTDNTPTDCSTRLPTQNLTVDDISDDHQHVDNSCKKSLDCSTAGFKYDLSVTNVDDIPFINVDDLEFTSDERPEVGPDASEENPSVRMTNGFTEEEVCYKHIDVEIPTEDQFSMSQKHATLLMDQASSVKNPFNLDDDRNDDLFELSADSCYLEVSNAVVESRQQVDTKSLLPTVSNQTRMAEVQQCHNLDEHILPASNASGNGEVVISPEDMPISSSSELVNKTCLTDHGLNEDEVHTAGIIFVPSQVASTELSMVSTQDTSALGEEVEETTQTEDATSKEMTAVRSIGGIEMKQAIDTAAKDTHAANIEDMKLTEGTAAGMNEVQHIDCVEAQMQAGSTKDVSAVQSIEHLEENKQTENADAKETNSWSNSNDVEDKTETTKEMIAAESTESVEEKQQPKGIVGQDGSNDKQNEEIDTPGSRLNSRRVRVPLKVLLAEASAENQVKKPSTKERVLSFGRRASKDGNSSATGSDDHHWSSPAKLPRKDVDKSSRGRKQPWMPFICCHSVH</sequence>
<dbReference type="PANTHER" id="PTHR35746">
    <property type="entry name" value="PENTATRICOPEPTIDE REPEAT (PPR) SUPERFAMILY PROTEIN"/>
    <property type="match status" value="1"/>
</dbReference>
<protein>
    <submittedName>
        <fullName evidence="2">Uncharacterized protein</fullName>
    </submittedName>
</protein>
<name>A0AAQ3WKV7_PASNO</name>
<evidence type="ECO:0000313" key="3">
    <source>
        <dbReference type="Proteomes" id="UP001341281"/>
    </source>
</evidence>
<evidence type="ECO:0000313" key="2">
    <source>
        <dbReference type="EMBL" id="WVZ65457.1"/>
    </source>
</evidence>
<feature type="region of interest" description="Disordered" evidence="1">
    <location>
        <begin position="760"/>
        <end position="833"/>
    </location>
</feature>
<dbReference type="Proteomes" id="UP001341281">
    <property type="component" value="Chromosome 03"/>
</dbReference>
<feature type="compositionally biased region" description="Basic and acidic residues" evidence="1">
    <location>
        <begin position="760"/>
        <end position="772"/>
    </location>
</feature>
<organism evidence="2 3">
    <name type="scientific">Paspalum notatum var. saurae</name>
    <dbReference type="NCBI Taxonomy" id="547442"/>
    <lineage>
        <taxon>Eukaryota</taxon>
        <taxon>Viridiplantae</taxon>
        <taxon>Streptophyta</taxon>
        <taxon>Embryophyta</taxon>
        <taxon>Tracheophyta</taxon>
        <taxon>Spermatophyta</taxon>
        <taxon>Magnoliopsida</taxon>
        <taxon>Liliopsida</taxon>
        <taxon>Poales</taxon>
        <taxon>Poaceae</taxon>
        <taxon>PACMAD clade</taxon>
        <taxon>Panicoideae</taxon>
        <taxon>Andropogonodae</taxon>
        <taxon>Paspaleae</taxon>
        <taxon>Paspalinae</taxon>
        <taxon>Paspalum</taxon>
    </lineage>
</organism>
<dbReference type="EMBL" id="CP144747">
    <property type="protein sequence ID" value="WVZ65457.1"/>
    <property type="molecule type" value="Genomic_DNA"/>
</dbReference>
<keyword evidence="3" id="KW-1185">Reference proteome</keyword>
<dbReference type="PANTHER" id="PTHR35746:SF4">
    <property type="entry name" value="FK506-BINDING PROTEIN 2-1"/>
    <property type="match status" value="1"/>
</dbReference>
<evidence type="ECO:0000256" key="1">
    <source>
        <dbReference type="SAM" id="MobiDB-lite"/>
    </source>
</evidence>
<dbReference type="AlphaFoldDB" id="A0AAQ3WKV7"/>
<feature type="region of interest" description="Disordered" evidence="1">
    <location>
        <begin position="849"/>
        <end position="908"/>
    </location>
</feature>
<reference evidence="2 3" key="1">
    <citation type="submission" date="2024-02" db="EMBL/GenBank/DDBJ databases">
        <title>High-quality chromosome-scale genome assembly of Pensacola bahiagrass (Paspalum notatum Flugge var. saurae).</title>
        <authorList>
            <person name="Vega J.M."/>
            <person name="Podio M."/>
            <person name="Orjuela J."/>
            <person name="Siena L.A."/>
            <person name="Pessino S.C."/>
            <person name="Combes M.C."/>
            <person name="Mariac C."/>
            <person name="Albertini E."/>
            <person name="Pupilli F."/>
            <person name="Ortiz J.P.A."/>
            <person name="Leblanc O."/>
        </authorList>
    </citation>
    <scope>NUCLEOTIDE SEQUENCE [LARGE SCALE GENOMIC DNA]</scope>
    <source>
        <strain evidence="2">R1</strain>
        <tissue evidence="2">Leaf</tissue>
    </source>
</reference>
<gene>
    <name evidence="2" type="ORF">U9M48_014816</name>
</gene>